<feature type="transmembrane region" description="Helical" evidence="10">
    <location>
        <begin position="275"/>
        <end position="302"/>
    </location>
</feature>
<evidence type="ECO:0000256" key="5">
    <source>
        <dbReference type="ARBA" id="ARBA00022856"/>
    </source>
</evidence>
<evidence type="ECO:0000256" key="3">
    <source>
        <dbReference type="ARBA" id="ARBA00022448"/>
    </source>
</evidence>
<keyword evidence="5" id="KW-0571">Peptide transport</keyword>
<organism evidence="11 12">
    <name type="scientific">Meira miltonrushii</name>
    <dbReference type="NCBI Taxonomy" id="1280837"/>
    <lineage>
        <taxon>Eukaryota</taxon>
        <taxon>Fungi</taxon>
        <taxon>Dikarya</taxon>
        <taxon>Basidiomycota</taxon>
        <taxon>Ustilaginomycotina</taxon>
        <taxon>Exobasidiomycetes</taxon>
        <taxon>Exobasidiales</taxon>
        <taxon>Brachybasidiaceae</taxon>
        <taxon>Meira</taxon>
    </lineage>
</organism>
<dbReference type="GO" id="GO:0035673">
    <property type="term" value="F:oligopeptide transmembrane transporter activity"/>
    <property type="evidence" value="ECO:0007669"/>
    <property type="project" value="InterPro"/>
</dbReference>
<dbReference type="Pfam" id="PF03169">
    <property type="entry name" value="OPT"/>
    <property type="match status" value="1"/>
</dbReference>
<feature type="compositionally biased region" description="Basic and acidic residues" evidence="9">
    <location>
        <begin position="35"/>
        <end position="48"/>
    </location>
</feature>
<evidence type="ECO:0000256" key="10">
    <source>
        <dbReference type="SAM" id="Phobius"/>
    </source>
</evidence>
<feature type="transmembrane region" description="Helical" evidence="10">
    <location>
        <begin position="556"/>
        <end position="575"/>
    </location>
</feature>
<feature type="transmembrane region" description="Helical" evidence="10">
    <location>
        <begin position="359"/>
        <end position="380"/>
    </location>
</feature>
<dbReference type="GeneID" id="37018331"/>
<feature type="transmembrane region" description="Helical" evidence="10">
    <location>
        <begin position="740"/>
        <end position="763"/>
    </location>
</feature>
<comment type="similarity">
    <text evidence="2">Belongs to the oligopeptide OPT transporter family.</text>
</comment>
<feature type="transmembrane region" description="Helical" evidence="10">
    <location>
        <begin position="658"/>
        <end position="678"/>
    </location>
</feature>
<evidence type="ECO:0000256" key="1">
    <source>
        <dbReference type="ARBA" id="ARBA00004141"/>
    </source>
</evidence>
<gene>
    <name evidence="11" type="ORF">FA14DRAFT_123099</name>
</gene>
<dbReference type="RefSeq" id="XP_025355100.1">
    <property type="nucleotide sequence ID" value="XM_025496550.1"/>
</dbReference>
<protein>
    <submittedName>
        <fullName evidence="11">OPT superfamily oligopeptide transporter</fullName>
    </submittedName>
</protein>
<feature type="transmembrane region" description="Helical" evidence="10">
    <location>
        <begin position="122"/>
        <end position="141"/>
    </location>
</feature>
<evidence type="ECO:0000313" key="11">
    <source>
        <dbReference type="EMBL" id="PWN34798.1"/>
    </source>
</evidence>
<reference evidence="11 12" key="1">
    <citation type="journal article" date="2018" name="Mol. Biol. Evol.">
        <title>Broad Genomic Sampling Reveals a Smut Pathogenic Ancestry of the Fungal Clade Ustilaginomycotina.</title>
        <authorList>
            <person name="Kijpornyongpan T."/>
            <person name="Mondo S.J."/>
            <person name="Barry K."/>
            <person name="Sandor L."/>
            <person name="Lee J."/>
            <person name="Lipzen A."/>
            <person name="Pangilinan J."/>
            <person name="LaButti K."/>
            <person name="Hainaut M."/>
            <person name="Henrissat B."/>
            <person name="Grigoriev I.V."/>
            <person name="Spatafora J.W."/>
            <person name="Aime M.C."/>
        </authorList>
    </citation>
    <scope>NUCLEOTIDE SEQUENCE [LARGE SCALE GENOMIC DNA]</scope>
    <source>
        <strain evidence="11 12">MCA 3882</strain>
    </source>
</reference>
<comment type="subcellular location">
    <subcellularLocation>
        <location evidence="1">Membrane</location>
        <topology evidence="1">Multi-pass membrane protein</topology>
    </subcellularLocation>
</comment>
<feature type="transmembrane region" description="Helical" evidence="10">
    <location>
        <begin position="713"/>
        <end position="728"/>
    </location>
</feature>
<dbReference type="InterPro" id="IPR004813">
    <property type="entry name" value="OPT"/>
</dbReference>
<evidence type="ECO:0000256" key="6">
    <source>
        <dbReference type="ARBA" id="ARBA00022927"/>
    </source>
</evidence>
<keyword evidence="6" id="KW-0653">Protein transport</keyword>
<feature type="transmembrane region" description="Helical" evidence="10">
    <location>
        <begin position="596"/>
        <end position="614"/>
    </location>
</feature>
<dbReference type="Proteomes" id="UP000245771">
    <property type="component" value="Unassembled WGS sequence"/>
</dbReference>
<feature type="transmembrane region" description="Helical" evidence="10">
    <location>
        <begin position="512"/>
        <end position="532"/>
    </location>
</feature>
<keyword evidence="8 10" id="KW-0472">Membrane</keyword>
<dbReference type="OrthoDB" id="9986677at2759"/>
<sequence>MVIEKEIYEEELDKSAVLHELAKTPPDPENGSTEKTPDKKEDAYNEKGLTEAEKANFVLEDESEESESNHMIRDGHDVSQYLLPIRDDGDPCLTFRSLSLGLVLGAFQATMSQIYMFKPTQVGIGGSFLVLIIYFIGKAWARFLPSGPGLRARWGDMPSSSIKAWMLILFDFINPGPFGLKEHAIASITATSASNSLDSITPFTAQKLFYDVPLTATNVTLTTLSIGMYGYGLAGLLRPLLLYPSSMVYWPNIPLVQLFQRLHWDQLADSRPLRWFWYAFAFMTVYEFFPAYIAPILVAISIPCLAAHNAPQSRRQLITNLFGGSQSNEGLGIFSLCFDWQYIGSGVTSLPLIWQVNTWIGLFFCYFAFIGVYYGGAFGAKDLPFMSLSLWTQEGTKYPRDQLFANGLLNQTALVEHGIPRITATFAWGQIMAMAAVGALMAQTVFFWGPKIVQSIREARTKKFTCRHQQIMIERYDEVHWVWYAGLAIISVIFGLIGNLRGDTTLPAGSFFFALALGSFIAPLSGMLYAQFGSGVNTQPIMKMIAGVSLRGKPLAILYFGAFSHQAVSQCLSLLGDLRMGIYLKIKPRTMFITQVLGTLMGTFVNYIVMVSIVNSKRDILLTNNGSGQWSGQFFQSFNLQATVWSLASDLYTVGKPYAIVPFGILIGIGCVAIQRIIFQFWPRIGRVDVSFINLPMIFMYMGWFSLQTQTCVILSIVLVGLFVQGYLRTYKPEIFKKYAYLVPAGLDGGSLLVIFVLSFAAYGAAGTAKPFPNYALNPASGFVDRCPDPSA</sequence>
<accession>A0A316VCE8</accession>
<dbReference type="PANTHER" id="PTHR22601">
    <property type="entry name" value="ISP4 LIKE PROTEIN"/>
    <property type="match status" value="1"/>
</dbReference>
<keyword evidence="3" id="KW-0813">Transport</keyword>
<dbReference type="AlphaFoldDB" id="A0A316VCE8"/>
<feature type="transmembrane region" description="Helical" evidence="10">
    <location>
        <begin position="481"/>
        <end position="500"/>
    </location>
</feature>
<keyword evidence="12" id="KW-1185">Reference proteome</keyword>
<feature type="transmembrane region" description="Helical" evidence="10">
    <location>
        <begin position="426"/>
        <end position="448"/>
    </location>
</feature>
<dbReference type="InParanoid" id="A0A316VCE8"/>
<name>A0A316VCE8_9BASI</name>
<keyword evidence="7 10" id="KW-1133">Transmembrane helix</keyword>
<evidence type="ECO:0000256" key="8">
    <source>
        <dbReference type="ARBA" id="ARBA00023136"/>
    </source>
</evidence>
<keyword evidence="4 10" id="KW-0812">Transmembrane</keyword>
<evidence type="ECO:0000256" key="9">
    <source>
        <dbReference type="SAM" id="MobiDB-lite"/>
    </source>
</evidence>
<evidence type="ECO:0000313" key="12">
    <source>
        <dbReference type="Proteomes" id="UP000245771"/>
    </source>
</evidence>
<feature type="transmembrane region" description="Helical" evidence="10">
    <location>
        <begin position="93"/>
        <end position="116"/>
    </location>
</feature>
<dbReference type="InterPro" id="IPR004648">
    <property type="entry name" value="Oligpept_transpt"/>
</dbReference>
<dbReference type="NCBIfam" id="TIGR00728">
    <property type="entry name" value="OPT_sfam"/>
    <property type="match status" value="1"/>
</dbReference>
<evidence type="ECO:0000256" key="7">
    <source>
        <dbReference type="ARBA" id="ARBA00022989"/>
    </source>
</evidence>
<proteinExistence type="inferred from homology"/>
<dbReference type="GO" id="GO:0015031">
    <property type="term" value="P:protein transport"/>
    <property type="evidence" value="ECO:0007669"/>
    <property type="project" value="UniProtKB-KW"/>
</dbReference>
<dbReference type="GO" id="GO:0016020">
    <property type="term" value="C:membrane"/>
    <property type="evidence" value="ECO:0007669"/>
    <property type="project" value="UniProtKB-SubCell"/>
</dbReference>
<dbReference type="EMBL" id="KZ819603">
    <property type="protein sequence ID" value="PWN34798.1"/>
    <property type="molecule type" value="Genomic_DNA"/>
</dbReference>
<feature type="region of interest" description="Disordered" evidence="9">
    <location>
        <begin position="14"/>
        <end position="48"/>
    </location>
</feature>
<evidence type="ECO:0000256" key="2">
    <source>
        <dbReference type="ARBA" id="ARBA00008807"/>
    </source>
</evidence>
<evidence type="ECO:0000256" key="4">
    <source>
        <dbReference type="ARBA" id="ARBA00022692"/>
    </source>
</evidence>